<dbReference type="RefSeq" id="WP_369498316.1">
    <property type="nucleotide sequence ID" value="NZ_JBFZPZ010000011.1"/>
</dbReference>
<sequence>MFKYFSPALFFNFITERQVRGKTANSAETLTAKRARDHKIAISVKVLFIKP</sequence>
<proteinExistence type="predicted"/>
<evidence type="ECO:0000313" key="1">
    <source>
        <dbReference type="EMBL" id="MEX9253830.1"/>
    </source>
</evidence>
<organism evidence="1 2">
    <name type="scientific">Pseudenterobacter timonensis</name>
    <dbReference type="NCBI Taxonomy" id="1755099"/>
    <lineage>
        <taxon>Bacteria</taxon>
        <taxon>Pseudomonadati</taxon>
        <taxon>Pseudomonadota</taxon>
        <taxon>Gammaproteobacteria</taxon>
        <taxon>Enterobacterales</taxon>
        <taxon>Enterobacteriaceae</taxon>
        <taxon>Pseudenterobacter</taxon>
    </lineage>
</organism>
<comment type="caution">
    <text evidence="1">The sequence shown here is derived from an EMBL/GenBank/DDBJ whole genome shotgun (WGS) entry which is preliminary data.</text>
</comment>
<protein>
    <submittedName>
        <fullName evidence="1">Uncharacterized protein</fullName>
    </submittedName>
</protein>
<reference evidence="1 2" key="1">
    <citation type="submission" date="2024-03" db="EMBL/GenBank/DDBJ databases">
        <title>Role of Flies in the Dissemination of Carbapenem-Resistant Enterobacteriaceae (CRE): An Epidemiological and Genomic Study in China.</title>
        <authorList>
            <person name="Chen K."/>
            <person name="Zhang R."/>
            <person name="Chen S."/>
        </authorList>
    </citation>
    <scope>NUCLEOTIDE SEQUENCE [LARGE SCALE GENOMIC DNA]</scope>
    <source>
        <strain evidence="2">fly-313</strain>
    </source>
</reference>
<keyword evidence="2" id="KW-1185">Reference proteome</keyword>
<gene>
    <name evidence="1" type="ORF">AB7Z85_15135</name>
</gene>
<dbReference type="EMBL" id="JBFZPZ010000011">
    <property type="protein sequence ID" value="MEX9253830.1"/>
    <property type="molecule type" value="Genomic_DNA"/>
</dbReference>
<dbReference type="Proteomes" id="UP001561463">
    <property type="component" value="Unassembled WGS sequence"/>
</dbReference>
<evidence type="ECO:0000313" key="2">
    <source>
        <dbReference type="Proteomes" id="UP001561463"/>
    </source>
</evidence>
<name>A0ABV4AA18_9ENTR</name>
<accession>A0ABV4AA18</accession>